<evidence type="ECO:0000256" key="10">
    <source>
        <dbReference type="ARBA" id="ARBA00049681"/>
    </source>
</evidence>
<dbReference type="PANTHER" id="PTHR47221">
    <property type="entry name" value="FIBRINOGEN ALPHA CHAIN"/>
    <property type="match status" value="1"/>
</dbReference>
<dbReference type="GO" id="GO:0005577">
    <property type="term" value="C:fibrinogen complex"/>
    <property type="evidence" value="ECO:0007669"/>
    <property type="project" value="TreeGrafter"/>
</dbReference>
<evidence type="ECO:0000256" key="6">
    <source>
        <dbReference type="ARBA" id="ARBA00023130"/>
    </source>
</evidence>
<dbReference type="GeneTree" id="ENSGT00940000163551"/>
<evidence type="ECO:0000256" key="9">
    <source>
        <dbReference type="ARBA" id="ARBA00049639"/>
    </source>
</evidence>
<dbReference type="SUPFAM" id="SSF56496">
    <property type="entry name" value="Fibrinogen C-terminal domain-like"/>
    <property type="match status" value="1"/>
</dbReference>
<keyword evidence="3" id="KW-0732">Signal</keyword>
<dbReference type="GO" id="GO:0030674">
    <property type="term" value="F:protein-macromolecule adaptor activity"/>
    <property type="evidence" value="ECO:0007669"/>
    <property type="project" value="TreeGrafter"/>
</dbReference>
<sequence length="247" mass="27932">ELLENQSDCSEVFQDGNVASGLYVIRPDGSPTALSVFCDMNNGGGWTVFQRRRDGKESFDRCVHEIRRHNHFCLVYKVKMLLSINRIDFKGNHRFAKYRNFRVDDEQDQYQLHVGEYTGTGDDALSDALNPNSPCSGGIKFSTFDHPNYINAGDDKGRCIRHSKSGWWFCRCDSGNLNGRYYKGPFEAMSDDGVTWYLWHGWSYAIKSVVMMLRAADLENPGGVDWPAGRRCAASTAAPRSPWTDAC</sequence>
<accession>A0A3B3BZN1</accession>
<dbReference type="PANTHER" id="PTHR47221:SF8">
    <property type="entry name" value="FIBRINOGEN LIKE 1A"/>
    <property type="match status" value="1"/>
</dbReference>
<organism evidence="12 13">
    <name type="scientific">Oryzias melastigma</name>
    <name type="common">Marine medaka</name>
    <dbReference type="NCBI Taxonomy" id="30732"/>
    <lineage>
        <taxon>Eukaryota</taxon>
        <taxon>Metazoa</taxon>
        <taxon>Chordata</taxon>
        <taxon>Craniata</taxon>
        <taxon>Vertebrata</taxon>
        <taxon>Euteleostomi</taxon>
        <taxon>Actinopterygii</taxon>
        <taxon>Neopterygii</taxon>
        <taxon>Teleostei</taxon>
        <taxon>Neoteleostei</taxon>
        <taxon>Acanthomorphata</taxon>
        <taxon>Ovalentaria</taxon>
        <taxon>Atherinomorphae</taxon>
        <taxon>Beloniformes</taxon>
        <taxon>Adrianichthyidae</taxon>
        <taxon>Oryziinae</taxon>
        <taxon>Oryzias</taxon>
    </lineage>
</organism>
<evidence type="ECO:0000256" key="5">
    <source>
        <dbReference type="ARBA" id="ARBA00023054"/>
    </source>
</evidence>
<evidence type="ECO:0000256" key="1">
    <source>
        <dbReference type="ARBA" id="ARBA00004613"/>
    </source>
</evidence>
<dbReference type="SMART" id="SM00186">
    <property type="entry name" value="FBG"/>
    <property type="match status" value="1"/>
</dbReference>
<keyword evidence="5" id="KW-0175">Coiled coil</keyword>
<name>A0A3B3BZN1_ORYME</name>
<comment type="function">
    <text evidence="9">Immune suppressive molecule that inhibits antigen-specific T-cell activation by acting as a major ligand of LAG3. Responsible for LAG3 T-cell inhibitory function. Binds LAG3 independently from MHC class II (MHC-II). Secreted by, and promotes growth of, hepatocytes.</text>
</comment>
<dbReference type="Pfam" id="PF00147">
    <property type="entry name" value="Fibrinogen_C"/>
    <property type="match status" value="1"/>
</dbReference>
<evidence type="ECO:0000256" key="8">
    <source>
        <dbReference type="ARBA" id="ARBA00039489"/>
    </source>
</evidence>
<dbReference type="GO" id="GO:0072377">
    <property type="term" value="P:blood coagulation, common pathway"/>
    <property type="evidence" value="ECO:0007669"/>
    <property type="project" value="TreeGrafter"/>
</dbReference>
<evidence type="ECO:0000256" key="4">
    <source>
        <dbReference type="ARBA" id="ARBA00022859"/>
    </source>
</evidence>
<dbReference type="AlphaFoldDB" id="A0A3B3BZN1"/>
<dbReference type="InterPro" id="IPR037579">
    <property type="entry name" value="FIB_ANG-like"/>
</dbReference>
<reference evidence="12" key="2">
    <citation type="submission" date="2025-09" db="UniProtKB">
        <authorList>
            <consortium name="Ensembl"/>
        </authorList>
    </citation>
    <scope>IDENTIFICATION</scope>
</reference>
<dbReference type="GO" id="GO:0005201">
    <property type="term" value="F:extracellular matrix structural constituent"/>
    <property type="evidence" value="ECO:0007669"/>
    <property type="project" value="TreeGrafter"/>
</dbReference>
<dbReference type="GO" id="GO:0070527">
    <property type="term" value="P:platelet aggregation"/>
    <property type="evidence" value="ECO:0007669"/>
    <property type="project" value="TreeGrafter"/>
</dbReference>
<dbReference type="NCBIfam" id="NF040941">
    <property type="entry name" value="GGGWT_bact"/>
    <property type="match status" value="1"/>
</dbReference>
<evidence type="ECO:0000313" key="13">
    <source>
        <dbReference type="Proteomes" id="UP000261560"/>
    </source>
</evidence>
<dbReference type="InterPro" id="IPR020837">
    <property type="entry name" value="Fibrinogen_CS"/>
</dbReference>
<dbReference type="Gene3D" id="3.90.215.10">
    <property type="entry name" value="Gamma Fibrinogen, chain A, domain 1"/>
    <property type="match status" value="1"/>
</dbReference>
<evidence type="ECO:0000313" key="12">
    <source>
        <dbReference type="Ensembl" id="ENSOMEP00000010824.1"/>
    </source>
</evidence>
<dbReference type="OMA" id="TTHFTIC"/>
<dbReference type="GO" id="GO:0042730">
    <property type="term" value="P:fibrinolysis"/>
    <property type="evidence" value="ECO:0007669"/>
    <property type="project" value="TreeGrafter"/>
</dbReference>
<keyword evidence="6" id="KW-1064">Adaptive immunity</keyword>
<dbReference type="Ensembl" id="ENSOMET00000017744.1">
    <property type="protein sequence ID" value="ENSOMEP00000010824.1"/>
    <property type="gene ID" value="ENSOMEG00000012116.1"/>
</dbReference>
<evidence type="ECO:0000256" key="7">
    <source>
        <dbReference type="ARBA" id="ARBA00023157"/>
    </source>
</evidence>
<comment type="subunit">
    <text evidence="10">Homodimer. Interacts (via the Fibrinogen C-terminal domain) with LAG3 (via Ig-like domains 1 and 2).</text>
</comment>
<keyword evidence="13" id="KW-1185">Reference proteome</keyword>
<dbReference type="InterPro" id="IPR036056">
    <property type="entry name" value="Fibrinogen-like_C"/>
</dbReference>
<evidence type="ECO:0000256" key="2">
    <source>
        <dbReference type="ARBA" id="ARBA00022525"/>
    </source>
</evidence>
<proteinExistence type="predicted"/>
<dbReference type="Proteomes" id="UP000261560">
    <property type="component" value="Unplaced"/>
</dbReference>
<keyword evidence="2" id="KW-0964">Secreted</keyword>
<reference evidence="12" key="1">
    <citation type="submission" date="2025-08" db="UniProtKB">
        <authorList>
            <consortium name="Ensembl"/>
        </authorList>
    </citation>
    <scope>IDENTIFICATION</scope>
</reference>
<keyword evidence="7" id="KW-1015">Disulfide bond</keyword>
<keyword evidence="4" id="KW-0391">Immunity</keyword>
<comment type="subcellular location">
    <subcellularLocation>
        <location evidence="1">Secreted</location>
    </subcellularLocation>
</comment>
<dbReference type="GO" id="GO:0034116">
    <property type="term" value="P:positive regulation of heterotypic cell-cell adhesion"/>
    <property type="evidence" value="ECO:0007669"/>
    <property type="project" value="TreeGrafter"/>
</dbReference>
<dbReference type="InterPro" id="IPR002181">
    <property type="entry name" value="Fibrinogen_a/b/g_C_dom"/>
</dbReference>
<protein>
    <recommendedName>
        <fullName evidence="8">Fibrinogen-like protein 1</fullName>
    </recommendedName>
</protein>
<dbReference type="PROSITE" id="PS51406">
    <property type="entry name" value="FIBRINOGEN_C_2"/>
    <property type="match status" value="1"/>
</dbReference>
<evidence type="ECO:0000259" key="11">
    <source>
        <dbReference type="PROSITE" id="PS51406"/>
    </source>
</evidence>
<feature type="domain" description="Fibrinogen C-terminal" evidence="11">
    <location>
        <begin position="1"/>
        <end position="217"/>
    </location>
</feature>
<evidence type="ECO:0000256" key="3">
    <source>
        <dbReference type="ARBA" id="ARBA00022729"/>
    </source>
</evidence>
<dbReference type="PROSITE" id="PS00514">
    <property type="entry name" value="FIBRINOGEN_C_1"/>
    <property type="match status" value="1"/>
</dbReference>
<dbReference type="InterPro" id="IPR014716">
    <property type="entry name" value="Fibrinogen_a/b/g_C_1"/>
</dbReference>